<feature type="signal peptide" evidence="12">
    <location>
        <begin position="1"/>
        <end position="28"/>
    </location>
</feature>
<reference evidence="14" key="1">
    <citation type="submission" date="2021-01" db="UniProtKB">
        <authorList>
            <consortium name="EnsemblPlants"/>
        </authorList>
    </citation>
    <scope>IDENTIFICATION</scope>
</reference>
<dbReference type="EnsemblPlants" id="Kaladp0001s0293.1.v1.1">
    <property type="protein sequence ID" value="Kaladp0001s0293.1.v1.1"/>
    <property type="gene ID" value="Kaladp0001s0293.v1.1"/>
</dbReference>
<evidence type="ECO:0000256" key="4">
    <source>
        <dbReference type="ARBA" id="ARBA00022692"/>
    </source>
</evidence>
<evidence type="ECO:0000256" key="2">
    <source>
        <dbReference type="ARBA" id="ARBA00022553"/>
    </source>
</evidence>
<dbReference type="GO" id="GO:0016020">
    <property type="term" value="C:membrane"/>
    <property type="evidence" value="ECO:0007669"/>
    <property type="project" value="UniProtKB-SubCell"/>
</dbReference>
<evidence type="ECO:0000256" key="1">
    <source>
        <dbReference type="ARBA" id="ARBA00004167"/>
    </source>
</evidence>
<dbReference type="GO" id="GO:0005524">
    <property type="term" value="F:ATP binding"/>
    <property type="evidence" value="ECO:0007669"/>
    <property type="project" value="InterPro"/>
</dbReference>
<dbReference type="InterPro" id="IPR013210">
    <property type="entry name" value="LRR_N_plant-typ"/>
</dbReference>
<evidence type="ECO:0000313" key="15">
    <source>
        <dbReference type="Proteomes" id="UP000594263"/>
    </source>
</evidence>
<evidence type="ECO:0000256" key="7">
    <source>
        <dbReference type="ARBA" id="ARBA00022989"/>
    </source>
</evidence>
<dbReference type="InterPro" id="IPR000719">
    <property type="entry name" value="Prot_kinase_dom"/>
</dbReference>
<dbReference type="PANTHER" id="PTHR48007:SF64">
    <property type="entry name" value="POLLEN RECEPTOR-LIKE KINASE 1"/>
    <property type="match status" value="1"/>
</dbReference>
<feature type="region of interest" description="Disordered" evidence="10">
    <location>
        <begin position="646"/>
        <end position="667"/>
    </location>
</feature>
<dbReference type="FunFam" id="1.10.510.10:FF:000480">
    <property type="entry name" value="Pollen receptor-like kinase 1"/>
    <property type="match status" value="1"/>
</dbReference>
<feature type="chain" id="PRO_5029869151" description="Protein kinase domain-containing protein" evidence="12">
    <location>
        <begin position="29"/>
        <end position="667"/>
    </location>
</feature>
<dbReference type="FunFam" id="3.80.10.10:FF:000400">
    <property type="entry name" value="Nuclear pore complex protein NUP107"/>
    <property type="match status" value="1"/>
</dbReference>
<keyword evidence="15" id="KW-1185">Reference proteome</keyword>
<feature type="compositionally biased region" description="Polar residues" evidence="10">
    <location>
        <begin position="244"/>
        <end position="257"/>
    </location>
</feature>
<comment type="subcellular location">
    <subcellularLocation>
        <location evidence="1">Membrane</location>
        <topology evidence="1">Single-pass membrane protein</topology>
    </subcellularLocation>
</comment>
<accession>A0A7N0R908</accession>
<feature type="transmembrane region" description="Helical" evidence="11">
    <location>
        <begin position="272"/>
        <end position="294"/>
    </location>
</feature>
<dbReference type="Gene3D" id="3.80.10.10">
    <property type="entry name" value="Ribonuclease Inhibitor"/>
    <property type="match status" value="1"/>
</dbReference>
<dbReference type="Gene3D" id="1.10.510.10">
    <property type="entry name" value="Transferase(Phosphotransferase) domain 1"/>
    <property type="match status" value="1"/>
</dbReference>
<organism evidence="14 15">
    <name type="scientific">Kalanchoe fedtschenkoi</name>
    <name type="common">Lavender scallops</name>
    <name type="synonym">South American air plant</name>
    <dbReference type="NCBI Taxonomy" id="63787"/>
    <lineage>
        <taxon>Eukaryota</taxon>
        <taxon>Viridiplantae</taxon>
        <taxon>Streptophyta</taxon>
        <taxon>Embryophyta</taxon>
        <taxon>Tracheophyta</taxon>
        <taxon>Spermatophyta</taxon>
        <taxon>Magnoliopsida</taxon>
        <taxon>eudicotyledons</taxon>
        <taxon>Gunneridae</taxon>
        <taxon>Pentapetalae</taxon>
        <taxon>Saxifragales</taxon>
        <taxon>Crassulaceae</taxon>
        <taxon>Kalanchoe</taxon>
    </lineage>
</organism>
<evidence type="ECO:0000256" key="9">
    <source>
        <dbReference type="ARBA" id="ARBA00023170"/>
    </source>
</evidence>
<protein>
    <recommendedName>
        <fullName evidence="13">Protein kinase domain-containing protein</fullName>
    </recommendedName>
</protein>
<evidence type="ECO:0000256" key="11">
    <source>
        <dbReference type="SAM" id="Phobius"/>
    </source>
</evidence>
<dbReference type="InterPro" id="IPR032675">
    <property type="entry name" value="LRR_dom_sf"/>
</dbReference>
<sequence>MVCTSMADNPTWLSLVVALVALHFVVSASESEQEILLKFKDSLKNNEKLSSWNASTSPCANGAANWVGVICTTGGSVYGLKLEIMGLSGELNLTPLKGLASLRTISLKKNSLSGSLPSVNQLGALKSVFLSHNNFSGEIADGAFYGMMSLKKVDLGHNRFVGKIPVSLAKLPRLLELRLENNHFQCQIPSFASKNLAYLNVANNELDGSIPEALRDLDRASFSGNKNLCGGKLPACPERAESAQPLSGESVATNTTSLPPPARAEGHHSYKVSLIMGAVIVGIILLITVIVYVIKSRPSQAPDSVEAPAPERTSRAKSGEAQADAEAGPSMTNIGGGKKDHQQTKLTFLKDTTGKFDLQDLLKASAEILGSGVFGSSFKANISPNGATMVVKRYRQMNNMDKEEFQEHMRRLGRLDDPNLLPLVAFYYRKEEKLMITEFVSKGNLASYLHGKHDADKASLDWPTRLKIVKGVAKGLSVLYRELPSLTTPHGHLKSSNILLSDSFEPLLTDFGLVPLVNQEHAQKLMIAYKSPEYVQHGRITKKTDVWALGVLILEVLTGKFPANFSQGQGEKEFDLALWVNNMVDEDHTREVFDEEMKHTENSEGEMLKLLNVGLACCRGEVEARLDFKEAAEKIEELKEKDNDEEFYSTYGSKGKSDDFNSSLEQL</sequence>
<keyword evidence="2" id="KW-0597">Phosphoprotein</keyword>
<dbReference type="Pfam" id="PF07714">
    <property type="entry name" value="PK_Tyr_Ser-Thr"/>
    <property type="match status" value="1"/>
</dbReference>
<dbReference type="Pfam" id="PF13855">
    <property type="entry name" value="LRR_8"/>
    <property type="match status" value="1"/>
</dbReference>
<feature type="region of interest" description="Disordered" evidence="10">
    <location>
        <begin position="240"/>
        <end position="264"/>
    </location>
</feature>
<keyword evidence="5 12" id="KW-0732">Signal</keyword>
<evidence type="ECO:0000256" key="12">
    <source>
        <dbReference type="SAM" id="SignalP"/>
    </source>
</evidence>
<dbReference type="OMA" id="RAGNIWG"/>
<dbReference type="Pfam" id="PF08263">
    <property type="entry name" value="LRRNT_2"/>
    <property type="match status" value="1"/>
</dbReference>
<evidence type="ECO:0000259" key="13">
    <source>
        <dbReference type="PROSITE" id="PS50011"/>
    </source>
</evidence>
<feature type="domain" description="Protein kinase" evidence="13">
    <location>
        <begin position="363"/>
        <end position="648"/>
    </location>
</feature>
<feature type="region of interest" description="Disordered" evidence="10">
    <location>
        <begin position="300"/>
        <end position="342"/>
    </location>
</feature>
<keyword evidence="8 11" id="KW-0472">Membrane</keyword>
<keyword evidence="6" id="KW-0677">Repeat</keyword>
<evidence type="ECO:0000256" key="8">
    <source>
        <dbReference type="ARBA" id="ARBA00023136"/>
    </source>
</evidence>
<evidence type="ECO:0000256" key="6">
    <source>
        <dbReference type="ARBA" id="ARBA00022737"/>
    </source>
</evidence>
<evidence type="ECO:0000256" key="5">
    <source>
        <dbReference type="ARBA" id="ARBA00022729"/>
    </source>
</evidence>
<dbReference type="Gramene" id="Kaladp0001s0293.1.v1.1">
    <property type="protein sequence ID" value="Kaladp0001s0293.1.v1.1"/>
    <property type="gene ID" value="Kaladp0001s0293.v1.1"/>
</dbReference>
<dbReference type="Pfam" id="PF00560">
    <property type="entry name" value="LRR_1"/>
    <property type="match status" value="1"/>
</dbReference>
<proteinExistence type="predicted"/>
<dbReference type="InterPro" id="IPR011009">
    <property type="entry name" value="Kinase-like_dom_sf"/>
</dbReference>
<dbReference type="PROSITE" id="PS50011">
    <property type="entry name" value="PROTEIN_KINASE_DOM"/>
    <property type="match status" value="1"/>
</dbReference>
<dbReference type="InterPro" id="IPR001611">
    <property type="entry name" value="Leu-rich_rpt"/>
</dbReference>
<dbReference type="PANTHER" id="PTHR48007">
    <property type="entry name" value="LEUCINE-RICH REPEAT RECEPTOR-LIKE PROTEIN KINASE PXC1"/>
    <property type="match status" value="1"/>
</dbReference>
<dbReference type="InterPro" id="IPR046959">
    <property type="entry name" value="PRK1-6/SRF4-like"/>
</dbReference>
<dbReference type="Gene3D" id="3.30.200.20">
    <property type="entry name" value="Phosphorylase Kinase, domain 1"/>
    <property type="match status" value="1"/>
</dbReference>
<dbReference type="AlphaFoldDB" id="A0A7N0R908"/>
<evidence type="ECO:0000256" key="3">
    <source>
        <dbReference type="ARBA" id="ARBA00022614"/>
    </source>
</evidence>
<dbReference type="InterPro" id="IPR001245">
    <property type="entry name" value="Ser-Thr/Tyr_kinase_cat_dom"/>
</dbReference>
<dbReference type="GO" id="GO:0004672">
    <property type="term" value="F:protein kinase activity"/>
    <property type="evidence" value="ECO:0007669"/>
    <property type="project" value="InterPro"/>
</dbReference>
<dbReference type="SUPFAM" id="SSF52058">
    <property type="entry name" value="L domain-like"/>
    <property type="match status" value="1"/>
</dbReference>
<dbReference type="SUPFAM" id="SSF56112">
    <property type="entry name" value="Protein kinase-like (PK-like)"/>
    <property type="match status" value="1"/>
</dbReference>
<keyword evidence="7 11" id="KW-1133">Transmembrane helix</keyword>
<keyword evidence="3" id="KW-0433">Leucine-rich repeat</keyword>
<keyword evidence="4 11" id="KW-0812">Transmembrane</keyword>
<keyword evidence="9" id="KW-0675">Receptor</keyword>
<dbReference type="Proteomes" id="UP000594263">
    <property type="component" value="Unplaced"/>
</dbReference>
<evidence type="ECO:0000313" key="14">
    <source>
        <dbReference type="EnsemblPlants" id="Kaladp0001s0293.1.v1.1"/>
    </source>
</evidence>
<evidence type="ECO:0000256" key="10">
    <source>
        <dbReference type="SAM" id="MobiDB-lite"/>
    </source>
</evidence>
<name>A0A7N0R908_KALFE</name>